<name>A0ABR0AYD0_9CRUS</name>
<protein>
    <submittedName>
        <fullName evidence="1">Uncharacterized protein</fullName>
    </submittedName>
</protein>
<keyword evidence="2" id="KW-1185">Reference proteome</keyword>
<gene>
    <name evidence="1" type="ORF">OUZ56_023122</name>
</gene>
<dbReference type="Proteomes" id="UP001234178">
    <property type="component" value="Unassembled WGS sequence"/>
</dbReference>
<dbReference type="EMBL" id="JAOYFB010000039">
    <property type="protein sequence ID" value="KAK4030146.1"/>
    <property type="molecule type" value="Genomic_DNA"/>
</dbReference>
<reference evidence="1 2" key="1">
    <citation type="journal article" date="2023" name="Nucleic Acids Res.">
        <title>The hologenome of Daphnia magna reveals possible DNA methylation and microbiome-mediated evolution of the host genome.</title>
        <authorList>
            <person name="Chaturvedi A."/>
            <person name="Li X."/>
            <person name="Dhandapani V."/>
            <person name="Marshall H."/>
            <person name="Kissane S."/>
            <person name="Cuenca-Cambronero M."/>
            <person name="Asole G."/>
            <person name="Calvet F."/>
            <person name="Ruiz-Romero M."/>
            <person name="Marangio P."/>
            <person name="Guigo R."/>
            <person name="Rago D."/>
            <person name="Mirbahai L."/>
            <person name="Eastwood N."/>
            <person name="Colbourne J.K."/>
            <person name="Zhou J."/>
            <person name="Mallon E."/>
            <person name="Orsini L."/>
        </authorList>
    </citation>
    <scope>NUCLEOTIDE SEQUENCE [LARGE SCALE GENOMIC DNA]</scope>
    <source>
        <strain evidence="1">LRV0_1</strain>
    </source>
</reference>
<evidence type="ECO:0000313" key="2">
    <source>
        <dbReference type="Proteomes" id="UP001234178"/>
    </source>
</evidence>
<proteinExistence type="predicted"/>
<organism evidence="1 2">
    <name type="scientific">Daphnia magna</name>
    <dbReference type="NCBI Taxonomy" id="35525"/>
    <lineage>
        <taxon>Eukaryota</taxon>
        <taxon>Metazoa</taxon>
        <taxon>Ecdysozoa</taxon>
        <taxon>Arthropoda</taxon>
        <taxon>Crustacea</taxon>
        <taxon>Branchiopoda</taxon>
        <taxon>Diplostraca</taxon>
        <taxon>Cladocera</taxon>
        <taxon>Anomopoda</taxon>
        <taxon>Daphniidae</taxon>
        <taxon>Daphnia</taxon>
    </lineage>
</organism>
<comment type="caution">
    <text evidence="1">The sequence shown here is derived from an EMBL/GenBank/DDBJ whole genome shotgun (WGS) entry which is preliminary data.</text>
</comment>
<accession>A0ABR0AYD0</accession>
<evidence type="ECO:0000313" key="1">
    <source>
        <dbReference type="EMBL" id="KAK4030146.1"/>
    </source>
</evidence>
<sequence length="77" mass="8617">MPDHIQTFPPGGETLNFSNSIQQPTRLFPRPLSCSFNDPMILAQLVQTPAVGIAASLCSYKKSKDKEPMLREEGRKR</sequence>